<feature type="domain" description="C2H2-type" evidence="3">
    <location>
        <begin position="258"/>
        <end position="280"/>
    </location>
</feature>
<keyword evidence="1" id="KW-0862">Zinc</keyword>
<accession>A0A9P0Z4U0</accession>
<dbReference type="Pfam" id="PF12874">
    <property type="entry name" value="zf-met"/>
    <property type="match status" value="1"/>
</dbReference>
<dbReference type="PANTHER" id="PTHR47068:SF3">
    <property type="entry name" value="ZINC FINGER PROTEIN ZAT1-LIKE"/>
    <property type="match status" value="1"/>
</dbReference>
<evidence type="ECO:0000256" key="2">
    <source>
        <dbReference type="SAM" id="MobiDB-lite"/>
    </source>
</evidence>
<dbReference type="PANTHER" id="PTHR47068">
    <property type="entry name" value="OS02G0659100 PROTEIN"/>
    <property type="match status" value="1"/>
</dbReference>
<dbReference type="EMBL" id="CAMAPE010000019">
    <property type="protein sequence ID" value="CAH9086477.1"/>
    <property type="molecule type" value="Genomic_DNA"/>
</dbReference>
<keyword evidence="5" id="KW-1185">Reference proteome</keyword>
<protein>
    <recommendedName>
        <fullName evidence="3">C2H2-type domain-containing protein</fullName>
    </recommendedName>
</protein>
<keyword evidence="1" id="KW-0863">Zinc-finger</keyword>
<proteinExistence type="predicted"/>
<feature type="domain" description="C2H2-type" evidence="3">
    <location>
        <begin position="176"/>
        <end position="203"/>
    </location>
</feature>
<dbReference type="InterPro" id="IPR013087">
    <property type="entry name" value="Znf_C2H2_type"/>
</dbReference>
<dbReference type="InterPro" id="IPR036236">
    <property type="entry name" value="Znf_C2H2_sf"/>
</dbReference>
<dbReference type="SUPFAM" id="SSF57667">
    <property type="entry name" value="beta-beta-alpha zinc fingers"/>
    <property type="match status" value="2"/>
</dbReference>
<dbReference type="SMART" id="SM00355">
    <property type="entry name" value="ZnF_C2H2"/>
    <property type="match status" value="3"/>
</dbReference>
<organism evidence="4 5">
    <name type="scientific">Cuscuta europaea</name>
    <name type="common">European dodder</name>
    <dbReference type="NCBI Taxonomy" id="41803"/>
    <lineage>
        <taxon>Eukaryota</taxon>
        <taxon>Viridiplantae</taxon>
        <taxon>Streptophyta</taxon>
        <taxon>Embryophyta</taxon>
        <taxon>Tracheophyta</taxon>
        <taxon>Spermatophyta</taxon>
        <taxon>Magnoliopsida</taxon>
        <taxon>eudicotyledons</taxon>
        <taxon>Gunneridae</taxon>
        <taxon>Pentapetalae</taxon>
        <taxon>asterids</taxon>
        <taxon>lamiids</taxon>
        <taxon>Solanales</taxon>
        <taxon>Convolvulaceae</taxon>
        <taxon>Cuscuteae</taxon>
        <taxon>Cuscuta</taxon>
        <taxon>Cuscuta subgen. Cuscuta</taxon>
    </lineage>
</organism>
<feature type="domain" description="C2H2-type" evidence="3">
    <location>
        <begin position="21"/>
        <end position="44"/>
    </location>
</feature>
<name>A0A9P0Z4U0_CUSEU</name>
<feature type="compositionally biased region" description="Polar residues" evidence="2">
    <location>
        <begin position="362"/>
        <end position="375"/>
    </location>
</feature>
<dbReference type="Proteomes" id="UP001152484">
    <property type="component" value="Unassembled WGS sequence"/>
</dbReference>
<dbReference type="GO" id="GO:0008270">
    <property type="term" value="F:zinc ion binding"/>
    <property type="evidence" value="ECO:0007669"/>
    <property type="project" value="UniProtKB-KW"/>
</dbReference>
<dbReference type="PROSITE" id="PS00028">
    <property type="entry name" value="ZINC_FINGER_C2H2_1"/>
    <property type="match status" value="3"/>
</dbReference>
<dbReference type="Pfam" id="PF13912">
    <property type="entry name" value="zf-C2H2_6"/>
    <property type="match status" value="2"/>
</dbReference>
<dbReference type="OrthoDB" id="6077919at2759"/>
<evidence type="ECO:0000256" key="1">
    <source>
        <dbReference type="PROSITE-ProRule" id="PRU00042"/>
    </source>
</evidence>
<sequence>MVMVVENCPELSSSTSGPMTHYCRVCNRGFNCAGALGGHMRSHTVGDQADKSQGDYHDHMDNKQSNVEGQKHSYFLRTIANRFVTKSRGYRGDDDDIDDDKGVMPTGSITPFSSSPPLRSHQYCVSKEDMDLADCLVMLSSNGSFQFTPSQDDINDHQGKKVKEEDINNNNNRGLFPCKACNKVFNSHQALGGHRASHKKVKGCYAAKLDHLNNDNNNNKNDDTGNYCPDEFLDSDYSLPSPPPSASTTVSRKRSRVHECSICHRIFSSGQALGGHKRCHWLAAANTTVLQSFQEIAAYDKKQSPPLIFKNPSFPSGYTSHGPSSSLDLNIAPTITNVPTKSSFEKETATRSGYLDLWEKGVSSSTNTANPSQNHCGEENSPKLKDKKLDGGSSASGWLQMGIASFTPSALI</sequence>
<feature type="region of interest" description="Disordered" evidence="2">
    <location>
        <begin position="362"/>
        <end position="393"/>
    </location>
</feature>
<evidence type="ECO:0000313" key="5">
    <source>
        <dbReference type="Proteomes" id="UP001152484"/>
    </source>
</evidence>
<evidence type="ECO:0000259" key="3">
    <source>
        <dbReference type="PROSITE" id="PS50157"/>
    </source>
</evidence>
<evidence type="ECO:0000313" key="4">
    <source>
        <dbReference type="EMBL" id="CAH9086477.1"/>
    </source>
</evidence>
<dbReference type="AlphaFoldDB" id="A0A9P0Z4U0"/>
<gene>
    <name evidence="4" type="ORF">CEURO_LOCUS9646</name>
</gene>
<dbReference type="PROSITE" id="PS50157">
    <property type="entry name" value="ZINC_FINGER_C2H2_2"/>
    <property type="match status" value="3"/>
</dbReference>
<dbReference type="Gene3D" id="3.30.160.60">
    <property type="entry name" value="Classic Zinc Finger"/>
    <property type="match status" value="1"/>
</dbReference>
<comment type="caution">
    <text evidence="4">The sequence shown here is derived from an EMBL/GenBank/DDBJ whole genome shotgun (WGS) entry which is preliminary data.</text>
</comment>
<keyword evidence="1" id="KW-0479">Metal-binding</keyword>
<reference evidence="4" key="1">
    <citation type="submission" date="2022-07" db="EMBL/GenBank/DDBJ databases">
        <authorList>
            <person name="Macas J."/>
            <person name="Novak P."/>
            <person name="Neumann P."/>
        </authorList>
    </citation>
    <scope>NUCLEOTIDE SEQUENCE</scope>
</reference>
<feature type="compositionally biased region" description="Basic and acidic residues" evidence="2">
    <location>
        <begin position="376"/>
        <end position="390"/>
    </location>
</feature>